<dbReference type="RefSeq" id="WP_101461851.1">
    <property type="nucleotide sequence ID" value="NZ_CP025408.1"/>
</dbReference>
<sequence>MKHLIGGLVTALSLAVATAPAANADEYLTLATLGPGSSPYMVMSTFARIVEDDLPDVKIQVNATGAATQHAMQAASGQLDFFMWSASVHDAMIKGDAMWSKVPQAPELSKNLRAVFAYPLGLYHIVTYADSGIDSLEDLAGKRVFLGPPGGGATTIMQRVVEGATGLKAGEDFEQVNLGWDAATQAFQDGRIDVYINSTNAPSPVIQQLAISRKIKFLGLTEEQMAKEPLQAILNRPGGVLGEIPNGLYGDNQVNSEPVTTLGSIVGIGTSKADSEETIYRVTKAFWDNLPAMQENAAWLRNIDLDNAFQDLNLPLHPGAIRYYEEIGMEIPDELRPAE</sequence>
<feature type="signal peptide" evidence="1">
    <location>
        <begin position="1"/>
        <end position="24"/>
    </location>
</feature>
<evidence type="ECO:0000313" key="3">
    <source>
        <dbReference type="Proteomes" id="UP000233742"/>
    </source>
</evidence>
<dbReference type="OrthoDB" id="9776669at2"/>
<dbReference type="InterPro" id="IPR011852">
    <property type="entry name" value="TRAP_TAXI"/>
</dbReference>
<accession>A0A2K9EL77</accession>
<dbReference type="EMBL" id="CP025408">
    <property type="protein sequence ID" value="AUH35199.1"/>
    <property type="molecule type" value="Genomic_DNA"/>
</dbReference>
<dbReference type="KEGG" id="paro:CUV01_03865"/>
<dbReference type="SUPFAM" id="SSF53850">
    <property type="entry name" value="Periplasmic binding protein-like II"/>
    <property type="match status" value="1"/>
</dbReference>
<organism evidence="2 3">
    <name type="scientific">Paracoccus tegillarcae</name>
    <dbReference type="NCBI Taxonomy" id="1529068"/>
    <lineage>
        <taxon>Bacteria</taxon>
        <taxon>Pseudomonadati</taxon>
        <taxon>Pseudomonadota</taxon>
        <taxon>Alphaproteobacteria</taxon>
        <taxon>Rhodobacterales</taxon>
        <taxon>Paracoccaceae</taxon>
        <taxon>Paracoccus</taxon>
    </lineage>
</organism>
<dbReference type="NCBIfam" id="TIGR02122">
    <property type="entry name" value="TRAP_TAXI"/>
    <property type="match status" value="1"/>
</dbReference>
<name>A0A2K9EL77_9RHOB</name>
<protein>
    <submittedName>
        <fullName evidence="2">C4-dicarboxylate ABC transporter substrate-binding protein</fullName>
    </submittedName>
</protein>
<dbReference type="Pfam" id="PF16868">
    <property type="entry name" value="NMT1_3"/>
    <property type="match status" value="1"/>
</dbReference>
<dbReference type="Gene3D" id="3.40.190.10">
    <property type="entry name" value="Periplasmic binding protein-like II"/>
    <property type="match status" value="2"/>
</dbReference>
<proteinExistence type="predicted"/>
<gene>
    <name evidence="2" type="ORF">CUV01_03865</name>
</gene>
<dbReference type="PANTHER" id="PTHR42941">
    <property type="entry name" value="SLL1037 PROTEIN"/>
    <property type="match status" value="1"/>
</dbReference>
<reference evidence="2 3" key="1">
    <citation type="submission" date="2017-12" db="EMBL/GenBank/DDBJ databases">
        <authorList>
            <person name="Hurst M.R.H."/>
        </authorList>
    </citation>
    <scope>NUCLEOTIDE SEQUENCE [LARGE SCALE GENOMIC DNA]</scope>
    <source>
        <strain evidence="2 3">BM15</strain>
    </source>
</reference>
<feature type="chain" id="PRO_5014914393" evidence="1">
    <location>
        <begin position="25"/>
        <end position="339"/>
    </location>
</feature>
<evidence type="ECO:0000313" key="2">
    <source>
        <dbReference type="EMBL" id="AUH35199.1"/>
    </source>
</evidence>
<dbReference type="PANTHER" id="PTHR42941:SF1">
    <property type="entry name" value="SLL1037 PROTEIN"/>
    <property type="match status" value="1"/>
</dbReference>
<evidence type="ECO:0000256" key="1">
    <source>
        <dbReference type="SAM" id="SignalP"/>
    </source>
</evidence>
<keyword evidence="3" id="KW-1185">Reference proteome</keyword>
<dbReference type="AlphaFoldDB" id="A0A2K9EL77"/>
<keyword evidence="1" id="KW-0732">Signal</keyword>
<dbReference type="Proteomes" id="UP000233742">
    <property type="component" value="Chromosome"/>
</dbReference>